<keyword evidence="2 7" id="KW-0813">Transport</keyword>
<proteinExistence type="inferred from homology"/>
<dbReference type="CDD" id="cd06261">
    <property type="entry name" value="TM_PBP2"/>
    <property type="match status" value="1"/>
</dbReference>
<evidence type="ECO:0000256" key="2">
    <source>
        <dbReference type="ARBA" id="ARBA00022448"/>
    </source>
</evidence>
<evidence type="ECO:0000256" key="3">
    <source>
        <dbReference type="ARBA" id="ARBA00022475"/>
    </source>
</evidence>
<dbReference type="GO" id="GO:0005886">
    <property type="term" value="C:plasma membrane"/>
    <property type="evidence" value="ECO:0007669"/>
    <property type="project" value="UniProtKB-SubCell"/>
</dbReference>
<evidence type="ECO:0000256" key="6">
    <source>
        <dbReference type="ARBA" id="ARBA00023136"/>
    </source>
</evidence>
<evidence type="ECO:0000256" key="7">
    <source>
        <dbReference type="RuleBase" id="RU363032"/>
    </source>
</evidence>
<dbReference type="InterPro" id="IPR045621">
    <property type="entry name" value="BPD_transp_1_N"/>
</dbReference>
<keyword evidence="6 7" id="KW-0472">Membrane</keyword>
<keyword evidence="5 7" id="KW-1133">Transmembrane helix</keyword>
<feature type="transmembrane region" description="Helical" evidence="7">
    <location>
        <begin position="100"/>
        <end position="123"/>
    </location>
</feature>
<keyword evidence="4 7" id="KW-0812">Transmembrane</keyword>
<gene>
    <name evidence="9" type="ORF">H9826_00235</name>
</gene>
<evidence type="ECO:0000256" key="1">
    <source>
        <dbReference type="ARBA" id="ARBA00004651"/>
    </source>
</evidence>
<reference evidence="9" key="1">
    <citation type="journal article" date="2021" name="PeerJ">
        <title>Extensive microbial diversity within the chicken gut microbiome revealed by metagenomics and culture.</title>
        <authorList>
            <person name="Gilroy R."/>
            <person name="Ravi A."/>
            <person name="Getino M."/>
            <person name="Pursley I."/>
            <person name="Horton D.L."/>
            <person name="Alikhan N.F."/>
            <person name="Baker D."/>
            <person name="Gharbi K."/>
            <person name="Hall N."/>
            <person name="Watson M."/>
            <person name="Adriaenssens E.M."/>
            <person name="Foster-Nyarko E."/>
            <person name="Jarju S."/>
            <person name="Secka A."/>
            <person name="Antonio M."/>
            <person name="Oren A."/>
            <person name="Chaudhuri R.R."/>
            <person name="La Ragione R."/>
            <person name="Hildebrand F."/>
            <person name="Pallen M.J."/>
        </authorList>
    </citation>
    <scope>NUCLEOTIDE SEQUENCE</scope>
    <source>
        <strain evidence="9">CHK33-7979</strain>
    </source>
</reference>
<dbReference type="Pfam" id="PF19300">
    <property type="entry name" value="BPD_transp_1_N"/>
    <property type="match status" value="1"/>
</dbReference>
<dbReference type="SUPFAM" id="SSF161098">
    <property type="entry name" value="MetI-like"/>
    <property type="match status" value="1"/>
</dbReference>
<dbReference type="PROSITE" id="PS50928">
    <property type="entry name" value="ABC_TM1"/>
    <property type="match status" value="1"/>
</dbReference>
<dbReference type="InterPro" id="IPR035906">
    <property type="entry name" value="MetI-like_sf"/>
</dbReference>
<dbReference type="EMBL" id="DXCX01000004">
    <property type="protein sequence ID" value="HIY72390.1"/>
    <property type="molecule type" value="Genomic_DNA"/>
</dbReference>
<evidence type="ECO:0000259" key="8">
    <source>
        <dbReference type="PROSITE" id="PS50928"/>
    </source>
</evidence>
<dbReference type="PANTHER" id="PTHR43163:SF6">
    <property type="entry name" value="DIPEPTIDE TRANSPORT SYSTEM PERMEASE PROTEIN DPPB-RELATED"/>
    <property type="match status" value="1"/>
</dbReference>
<comment type="subcellular location">
    <subcellularLocation>
        <location evidence="1 7">Cell membrane</location>
        <topology evidence="1 7">Multi-pass membrane protein</topology>
    </subcellularLocation>
</comment>
<evidence type="ECO:0000313" key="9">
    <source>
        <dbReference type="EMBL" id="HIY72390.1"/>
    </source>
</evidence>
<keyword evidence="3" id="KW-1003">Cell membrane</keyword>
<dbReference type="InterPro" id="IPR000515">
    <property type="entry name" value="MetI-like"/>
</dbReference>
<evidence type="ECO:0000256" key="5">
    <source>
        <dbReference type="ARBA" id="ARBA00022989"/>
    </source>
</evidence>
<accession>A0A9D2CDR5</accession>
<dbReference type="PANTHER" id="PTHR43163">
    <property type="entry name" value="DIPEPTIDE TRANSPORT SYSTEM PERMEASE PROTEIN DPPB-RELATED"/>
    <property type="match status" value="1"/>
</dbReference>
<dbReference type="AlphaFoldDB" id="A0A9D2CDR5"/>
<feature type="transmembrane region" description="Helical" evidence="7">
    <location>
        <begin position="9"/>
        <end position="31"/>
    </location>
</feature>
<dbReference type="Proteomes" id="UP000886824">
    <property type="component" value="Unassembled WGS sequence"/>
</dbReference>
<feature type="domain" description="ABC transmembrane type-1" evidence="8">
    <location>
        <begin position="96"/>
        <end position="304"/>
    </location>
</feature>
<dbReference type="Gene3D" id="1.10.3720.10">
    <property type="entry name" value="MetI-like"/>
    <property type="match status" value="1"/>
</dbReference>
<feature type="transmembrane region" description="Helical" evidence="7">
    <location>
        <begin position="135"/>
        <end position="156"/>
    </location>
</feature>
<evidence type="ECO:0000256" key="4">
    <source>
        <dbReference type="ARBA" id="ARBA00022692"/>
    </source>
</evidence>
<protein>
    <submittedName>
        <fullName evidence="9">ABC transporter permease</fullName>
    </submittedName>
</protein>
<evidence type="ECO:0000313" key="10">
    <source>
        <dbReference type="Proteomes" id="UP000886824"/>
    </source>
</evidence>
<reference evidence="9" key="2">
    <citation type="submission" date="2021-04" db="EMBL/GenBank/DDBJ databases">
        <authorList>
            <person name="Gilroy R."/>
        </authorList>
    </citation>
    <scope>NUCLEOTIDE SEQUENCE</scope>
    <source>
        <strain evidence="9">CHK33-7979</strain>
    </source>
</reference>
<sequence>MRRYIIKRILLMFLLLLLGMSFIVFASLYIAPGDPAAMVAGPSATEADIEVVRASLGLDKPFLVQYFIYLKKLLTLNLGTSYTTRQPILDEILVRLPNTLNLACASIILAVLVGVPCGIITALKKDKLTDNILTTGSLVGISIPNFLLGTLLMYIFAVKLGWLPTGGMTHYFWTPIGFREAILPAIALSTGTVASFTRIGRSAMLDVLQSDYIRTAKSKGLKKKTIIFVHALRNALIPLVTQFGTSFGGLLGGAIITEQVFVINGVGTYLITAINNRNYPVVQSTVLVIATIFIIINLIVDILYCVIDPRISYE</sequence>
<organism evidence="9 10">
    <name type="scientific">Candidatus Intestinimonas merdavium</name>
    <dbReference type="NCBI Taxonomy" id="2838622"/>
    <lineage>
        <taxon>Bacteria</taxon>
        <taxon>Bacillati</taxon>
        <taxon>Bacillota</taxon>
        <taxon>Clostridia</taxon>
        <taxon>Eubacteriales</taxon>
        <taxon>Intestinimonas</taxon>
    </lineage>
</organism>
<comment type="caution">
    <text evidence="9">The sequence shown here is derived from an EMBL/GenBank/DDBJ whole genome shotgun (WGS) entry which is preliminary data.</text>
</comment>
<feature type="transmembrane region" description="Helical" evidence="7">
    <location>
        <begin position="176"/>
        <end position="196"/>
    </location>
</feature>
<feature type="transmembrane region" description="Helical" evidence="7">
    <location>
        <begin position="286"/>
        <end position="307"/>
    </location>
</feature>
<name>A0A9D2CDR5_9FIRM</name>
<comment type="similarity">
    <text evidence="7">Belongs to the binding-protein-dependent transport system permease family.</text>
</comment>
<dbReference type="GO" id="GO:0055085">
    <property type="term" value="P:transmembrane transport"/>
    <property type="evidence" value="ECO:0007669"/>
    <property type="project" value="InterPro"/>
</dbReference>
<dbReference type="Pfam" id="PF00528">
    <property type="entry name" value="BPD_transp_1"/>
    <property type="match status" value="1"/>
</dbReference>